<dbReference type="GO" id="GO:0005245">
    <property type="term" value="F:voltage-gated calcium channel activity"/>
    <property type="evidence" value="ECO:0007669"/>
    <property type="project" value="TreeGrafter"/>
</dbReference>
<keyword evidence="12" id="KW-0406">Ion transport</keyword>
<dbReference type="Pfam" id="PF13768">
    <property type="entry name" value="VWA_3"/>
    <property type="match status" value="1"/>
</dbReference>
<keyword evidence="3" id="KW-0813">Transport</keyword>
<keyword evidence="6" id="KW-0812">Transmembrane</keyword>
<name>A0AAD4UEV0_OVIAM</name>
<keyword evidence="13" id="KW-0472">Membrane</keyword>
<reference evidence="19" key="1">
    <citation type="submission" date="2022-03" db="EMBL/GenBank/DDBJ databases">
        <title>Genomic analyses of argali, domestic sheep and their hybrids provide insights into chromosomal evolution, heterosis and genetic basis of agronomic traits.</title>
        <authorList>
            <person name="Li M."/>
        </authorList>
    </citation>
    <scope>NUCLEOTIDE SEQUENCE</scope>
    <source>
        <strain evidence="19">CAU-MHL-2022a</strain>
        <tissue evidence="19">Skin</tissue>
    </source>
</reference>
<dbReference type="Gene3D" id="3.30.450.20">
    <property type="entry name" value="PAS domain"/>
    <property type="match status" value="1"/>
</dbReference>
<dbReference type="GO" id="GO:0046872">
    <property type="term" value="F:metal ion binding"/>
    <property type="evidence" value="ECO:0007669"/>
    <property type="project" value="UniProtKB-KW"/>
</dbReference>
<evidence type="ECO:0000256" key="3">
    <source>
        <dbReference type="ARBA" id="ARBA00022448"/>
    </source>
</evidence>
<evidence type="ECO:0000256" key="9">
    <source>
        <dbReference type="ARBA" id="ARBA00022837"/>
    </source>
</evidence>
<keyword evidence="20" id="KW-1185">Reference proteome</keyword>
<evidence type="ECO:0000256" key="16">
    <source>
        <dbReference type="ARBA" id="ARBA00023303"/>
    </source>
</evidence>
<dbReference type="InterPro" id="IPR002035">
    <property type="entry name" value="VWF_A"/>
</dbReference>
<dbReference type="PANTHER" id="PTHR10166">
    <property type="entry name" value="VOLTAGE-DEPENDENT CALCIUM CHANNEL SUBUNIT ALPHA-2/DELTA-RELATED"/>
    <property type="match status" value="1"/>
</dbReference>
<proteinExistence type="inferred from homology"/>
<evidence type="ECO:0000256" key="10">
    <source>
        <dbReference type="ARBA" id="ARBA00022882"/>
    </source>
</evidence>
<dbReference type="Pfam" id="PF08399">
    <property type="entry name" value="VWA_N"/>
    <property type="match status" value="1"/>
</dbReference>
<evidence type="ECO:0000256" key="12">
    <source>
        <dbReference type="ARBA" id="ARBA00023065"/>
    </source>
</evidence>
<keyword evidence="7" id="KW-0479">Metal-binding</keyword>
<feature type="region of interest" description="Disordered" evidence="17">
    <location>
        <begin position="1"/>
        <end position="25"/>
    </location>
</feature>
<feature type="domain" description="VWFA" evidence="18">
    <location>
        <begin position="220"/>
        <end position="263"/>
    </location>
</feature>
<sequence>MVSRRPAQPEDTSARTMKAGVPGPDAIGALPDKYKDVESSLKIKEVDGLELVKKFSEDMETMLRRKVEAIQNLVEAAEEADLNHEFNESLVFDYYNSVLLNEKDSSGAYVELGAEFLLEANAHFSNLLVNTTLSSVQLPTNVYNKDPDILNGIYMSEALNAVFVENFRRDPTLTWQYFGSSTGFFRIYPGIKWTPDENGVITFDCRNRGWYIQAATSPKDIVIVVDTSGSMKGLRMTIAKHTVSTILDTLGENDFVNIIAYNDYIHYIEPCFKGILVQADRDNREHFKQLVDELMVKGVGVVDQALREAFQILQQVRVFTYLIGREVSFADRLKWIACNNKGYYTQISTLADAQENVMEYLHVLSRPMVINHDHDITWTEAYIDSKTLFCRPPPMTVLHPQAESLALLTTVAMPVFSKKNETRSHGILLGVVGSDVALRELMKLAPRYKLGVHGYAFLNTNNGYILSHPDLRPLYREGKKLKPKPNYNSVDLSEVEWEDQAGTLRTAMINGETGSLSMDVKVPLDRGKRVLFLTNDYFFTDISDTPFSLGVVLSRGHGEYILLGNTSVEEGLHDLLHPDLSLAGDWIYCITDIDPEHRKLTQLEAVVRFLTQEDPALECDEELLQEALFDAVVTAPMEAYWTALALNSSDESEQVVDMAFLGTRAGLLRSSLFVGSEKVSDKRFLTPADEDSMFTLDHFPLWYRQAAEHPPGSMVFNLRSAEGPESPSEPAVVTVSTAVAVSVDNRTAIAAGMYRSDQDPLSSLCECQACLGNVETTMCGCHQLQLCPQHSGCGRRISV</sequence>
<keyword evidence="9" id="KW-0106">Calcium</keyword>
<evidence type="ECO:0000256" key="4">
    <source>
        <dbReference type="ARBA" id="ARBA00022568"/>
    </source>
</evidence>
<evidence type="ECO:0000256" key="13">
    <source>
        <dbReference type="ARBA" id="ARBA00023136"/>
    </source>
</evidence>
<evidence type="ECO:0000256" key="14">
    <source>
        <dbReference type="ARBA" id="ARBA00023157"/>
    </source>
</evidence>
<comment type="subcellular location">
    <subcellularLocation>
        <location evidence="1">Membrane</location>
        <topology evidence="1">Single-pass type I membrane protein</topology>
    </subcellularLocation>
</comment>
<evidence type="ECO:0000313" key="19">
    <source>
        <dbReference type="EMBL" id="KAI4545928.1"/>
    </source>
</evidence>
<dbReference type="InterPro" id="IPR013608">
    <property type="entry name" value="VWA_N"/>
</dbReference>
<evidence type="ECO:0000256" key="5">
    <source>
        <dbReference type="ARBA" id="ARBA00022673"/>
    </source>
</evidence>
<dbReference type="Gene3D" id="3.40.50.410">
    <property type="entry name" value="von Willebrand factor, type A domain"/>
    <property type="match status" value="1"/>
</dbReference>
<dbReference type="PROSITE" id="PS50234">
    <property type="entry name" value="VWFA"/>
    <property type="match status" value="1"/>
</dbReference>
<keyword evidence="5" id="KW-0107">Calcium channel</keyword>
<evidence type="ECO:0000256" key="2">
    <source>
        <dbReference type="ARBA" id="ARBA00007060"/>
    </source>
</evidence>
<organism evidence="19 20">
    <name type="scientific">Ovis ammon polii</name>
    <dbReference type="NCBI Taxonomy" id="230172"/>
    <lineage>
        <taxon>Eukaryota</taxon>
        <taxon>Metazoa</taxon>
        <taxon>Chordata</taxon>
        <taxon>Craniata</taxon>
        <taxon>Vertebrata</taxon>
        <taxon>Euteleostomi</taxon>
        <taxon>Mammalia</taxon>
        <taxon>Eutheria</taxon>
        <taxon>Laurasiatheria</taxon>
        <taxon>Artiodactyla</taxon>
        <taxon>Ruminantia</taxon>
        <taxon>Pecora</taxon>
        <taxon>Bovidae</taxon>
        <taxon>Caprinae</taxon>
        <taxon>Ovis</taxon>
    </lineage>
</organism>
<dbReference type="FunFam" id="3.40.50.410:FF:000007">
    <property type="entry name" value="Calcium voltage-gated channel auxiliary subunit alpha2delta 3"/>
    <property type="match status" value="1"/>
</dbReference>
<keyword evidence="15" id="KW-0325">Glycoprotein</keyword>
<keyword evidence="16" id="KW-0407">Ion channel</keyword>
<evidence type="ECO:0000256" key="6">
    <source>
        <dbReference type="ARBA" id="ARBA00022692"/>
    </source>
</evidence>
<dbReference type="InterPro" id="IPR036465">
    <property type="entry name" value="vWFA_dom_sf"/>
</dbReference>
<dbReference type="FunFam" id="3.30.450.20:FF:000012">
    <property type="entry name" value="Calcium channel, voltage-dependent, alpha2/delta subunit 3"/>
    <property type="match status" value="1"/>
</dbReference>
<dbReference type="InterPro" id="IPR051173">
    <property type="entry name" value="Ca_channel_alpha-2/delta"/>
</dbReference>
<dbReference type="AlphaFoldDB" id="A0AAD4UEV0"/>
<keyword evidence="14" id="KW-1015">Disulfide bond</keyword>
<dbReference type="Proteomes" id="UP001214576">
    <property type="component" value="Unassembled WGS sequence"/>
</dbReference>
<evidence type="ECO:0000256" key="7">
    <source>
        <dbReference type="ARBA" id="ARBA00022723"/>
    </source>
</evidence>
<evidence type="ECO:0000256" key="17">
    <source>
        <dbReference type="SAM" id="MobiDB-lite"/>
    </source>
</evidence>
<keyword evidence="11" id="KW-1133">Transmembrane helix</keyword>
<dbReference type="PANTHER" id="PTHR10166:SF59">
    <property type="entry name" value="VOLTAGE-DEPENDENT CALCIUM CHANNEL SUBUNIT ALPHA-2_DELTA-4"/>
    <property type="match status" value="1"/>
</dbReference>
<evidence type="ECO:0000256" key="8">
    <source>
        <dbReference type="ARBA" id="ARBA00022729"/>
    </source>
</evidence>
<comment type="caution">
    <text evidence="19">The sequence shown here is derived from an EMBL/GenBank/DDBJ whole genome shotgun (WGS) entry which is preliminary data.</text>
</comment>
<evidence type="ECO:0000256" key="15">
    <source>
        <dbReference type="ARBA" id="ARBA00023180"/>
    </source>
</evidence>
<comment type="similarity">
    <text evidence="2">Belongs to the calcium channel subunit alpha-2/delta family.</text>
</comment>
<keyword evidence="8" id="KW-0732">Signal</keyword>
<keyword evidence="4" id="KW-0109">Calcium transport</keyword>
<dbReference type="GO" id="GO:0005891">
    <property type="term" value="C:voltage-gated calcium channel complex"/>
    <property type="evidence" value="ECO:0007669"/>
    <property type="project" value="TreeGrafter"/>
</dbReference>
<gene>
    <name evidence="19" type="ORF">MG293_002483</name>
</gene>
<evidence type="ECO:0000259" key="18">
    <source>
        <dbReference type="PROSITE" id="PS50234"/>
    </source>
</evidence>
<protein>
    <recommendedName>
        <fullName evidence="18">VWFA domain-containing protein</fullName>
    </recommendedName>
</protein>
<dbReference type="SUPFAM" id="SSF53300">
    <property type="entry name" value="vWA-like"/>
    <property type="match status" value="1"/>
</dbReference>
<evidence type="ECO:0000256" key="1">
    <source>
        <dbReference type="ARBA" id="ARBA00004479"/>
    </source>
</evidence>
<keyword evidence="10" id="KW-0851">Voltage-gated channel</keyword>
<evidence type="ECO:0000313" key="20">
    <source>
        <dbReference type="Proteomes" id="UP001214576"/>
    </source>
</evidence>
<dbReference type="EMBL" id="JAKZEL010000002">
    <property type="protein sequence ID" value="KAI4545928.1"/>
    <property type="molecule type" value="Genomic_DNA"/>
</dbReference>
<accession>A0AAD4UEV0</accession>
<evidence type="ECO:0000256" key="11">
    <source>
        <dbReference type="ARBA" id="ARBA00022989"/>
    </source>
</evidence>